<dbReference type="PROSITE" id="PS50923">
    <property type="entry name" value="SUSHI"/>
    <property type="match status" value="9"/>
</dbReference>
<feature type="disulfide bond" evidence="23">
    <location>
        <begin position="174"/>
        <end position="183"/>
    </location>
</feature>
<evidence type="ECO:0000256" key="6">
    <source>
        <dbReference type="ARBA" id="ARBA00022692"/>
    </source>
</evidence>
<name>A0AA88PQN2_9TELE</name>
<feature type="transmembrane region" description="Helical" evidence="26">
    <location>
        <begin position="769"/>
        <end position="789"/>
    </location>
</feature>
<evidence type="ECO:0000256" key="11">
    <source>
        <dbReference type="ARBA" id="ARBA00022837"/>
    </source>
</evidence>
<feature type="domain" description="Sushi" evidence="30">
    <location>
        <begin position="694"/>
        <end position="755"/>
    </location>
</feature>
<dbReference type="InterPro" id="IPR000742">
    <property type="entry name" value="EGF"/>
</dbReference>
<keyword evidence="15 23" id="KW-1015">Disulfide bond</keyword>
<dbReference type="Pfam" id="PF00084">
    <property type="entry name" value="Sushi"/>
    <property type="match status" value="9"/>
</dbReference>
<dbReference type="PROSITE" id="PS00615">
    <property type="entry name" value="C_TYPE_LECTIN_1"/>
    <property type="match status" value="1"/>
</dbReference>
<comment type="similarity">
    <text evidence="2">Belongs to the selectin/LECAM family.</text>
</comment>
<evidence type="ECO:0000256" key="4">
    <source>
        <dbReference type="ARBA" id="ARBA00022536"/>
    </source>
</evidence>
<evidence type="ECO:0000256" key="23">
    <source>
        <dbReference type="PROSITE-ProRule" id="PRU00076"/>
    </source>
</evidence>
<dbReference type="PROSITE" id="PS01186">
    <property type="entry name" value="EGF_2"/>
    <property type="match status" value="1"/>
</dbReference>
<proteinExistence type="inferred from homology"/>
<feature type="compositionally biased region" description="Polar residues" evidence="25">
    <location>
        <begin position="813"/>
        <end position="822"/>
    </location>
</feature>
<dbReference type="Gene3D" id="3.10.100.10">
    <property type="entry name" value="Mannose-Binding Protein A, subunit A"/>
    <property type="match status" value="1"/>
</dbReference>
<evidence type="ECO:0000256" key="9">
    <source>
        <dbReference type="ARBA" id="ARBA00022734"/>
    </source>
</evidence>
<feature type="signal peptide" evidence="27">
    <location>
        <begin position="1"/>
        <end position="29"/>
    </location>
</feature>
<feature type="disulfide bond" evidence="24">
    <location>
        <begin position="221"/>
        <end position="248"/>
    </location>
</feature>
<keyword evidence="3" id="KW-1003">Cell membrane</keyword>
<dbReference type="CDD" id="cd00033">
    <property type="entry name" value="CCP"/>
    <property type="match status" value="9"/>
</dbReference>
<dbReference type="AlphaFoldDB" id="A0AA88PQN2"/>
<dbReference type="CDD" id="cd00054">
    <property type="entry name" value="EGF_CA"/>
    <property type="match status" value="1"/>
</dbReference>
<evidence type="ECO:0000256" key="20">
    <source>
        <dbReference type="ARBA" id="ARBA00042113"/>
    </source>
</evidence>
<evidence type="ECO:0000256" key="17">
    <source>
        <dbReference type="ARBA" id="ARBA00038738"/>
    </source>
</evidence>
<evidence type="ECO:0000256" key="15">
    <source>
        <dbReference type="ARBA" id="ARBA00023157"/>
    </source>
</evidence>
<dbReference type="GO" id="GO:0007155">
    <property type="term" value="P:cell adhesion"/>
    <property type="evidence" value="ECO:0007669"/>
    <property type="project" value="UniProtKB-KW"/>
</dbReference>
<evidence type="ECO:0000256" key="3">
    <source>
        <dbReference type="ARBA" id="ARBA00022475"/>
    </source>
</evidence>
<feature type="domain" description="EGF-like" evidence="28">
    <location>
        <begin position="147"/>
        <end position="184"/>
    </location>
</feature>
<feature type="domain" description="C-type lectin" evidence="29">
    <location>
        <begin position="27"/>
        <end position="147"/>
    </location>
</feature>
<protein>
    <recommendedName>
        <fullName evidence="18">E-selectin</fullName>
    </recommendedName>
    <alternativeName>
        <fullName evidence="19">CD62 antigen-like family member E</fullName>
    </alternativeName>
    <alternativeName>
        <fullName evidence="20">Endothelial leukocyte adhesion molecule 1</fullName>
    </alternativeName>
    <alternativeName>
        <fullName evidence="21">Leukocyte-endothelial cell adhesion molecule 2</fullName>
    </alternativeName>
</protein>
<evidence type="ECO:0000256" key="7">
    <source>
        <dbReference type="ARBA" id="ARBA00022723"/>
    </source>
</evidence>
<dbReference type="InterPro" id="IPR000436">
    <property type="entry name" value="Sushi_SCR_CCP_dom"/>
</dbReference>
<evidence type="ECO:0000256" key="25">
    <source>
        <dbReference type="SAM" id="MobiDB-lite"/>
    </source>
</evidence>
<dbReference type="PROSITE" id="PS00022">
    <property type="entry name" value="EGF_1"/>
    <property type="match status" value="1"/>
</dbReference>
<feature type="domain" description="Sushi" evidence="30">
    <location>
        <begin position="443"/>
        <end position="506"/>
    </location>
</feature>
<dbReference type="SUPFAM" id="SSF56436">
    <property type="entry name" value="C-type lectin-like"/>
    <property type="match status" value="1"/>
</dbReference>
<dbReference type="FunFam" id="3.10.100.10:FF:000007">
    <property type="entry name" value="L-selectin"/>
    <property type="match status" value="1"/>
</dbReference>
<comment type="function">
    <text evidence="22">Cell-surface glycoprotein having a role in immunoadhesion. Mediates in the adhesion of blood neutrophils in cytokine-activated endothelium through interaction with SELPLG/PSGL1. May have a role in capillary morphogenesis.</text>
</comment>
<keyword evidence="7" id="KW-0479">Metal-binding</keyword>
<gene>
    <name evidence="31" type="ORF">Q8A67_017721</name>
</gene>
<dbReference type="GO" id="GO:0005886">
    <property type="term" value="C:plasma membrane"/>
    <property type="evidence" value="ECO:0007669"/>
    <property type="project" value="UniProtKB-SubCell"/>
</dbReference>
<dbReference type="PROSITE" id="PS50041">
    <property type="entry name" value="C_TYPE_LECTIN_2"/>
    <property type="match status" value="1"/>
</dbReference>
<dbReference type="PANTHER" id="PTHR19325">
    <property type="entry name" value="COMPLEMENT COMPONENT-RELATED SUSHI DOMAIN-CONTAINING"/>
    <property type="match status" value="1"/>
</dbReference>
<evidence type="ECO:0000256" key="1">
    <source>
        <dbReference type="ARBA" id="ARBA00004251"/>
    </source>
</evidence>
<feature type="region of interest" description="Disordered" evidence="25">
    <location>
        <begin position="801"/>
        <end position="822"/>
    </location>
</feature>
<evidence type="ECO:0000256" key="22">
    <source>
        <dbReference type="ARBA" id="ARBA00045695"/>
    </source>
</evidence>
<dbReference type="InterPro" id="IPR001304">
    <property type="entry name" value="C-type_lectin-like"/>
</dbReference>
<evidence type="ECO:0000259" key="29">
    <source>
        <dbReference type="PROSITE" id="PS50041"/>
    </source>
</evidence>
<evidence type="ECO:0000256" key="8">
    <source>
        <dbReference type="ARBA" id="ARBA00022729"/>
    </source>
</evidence>
<keyword evidence="16" id="KW-0325">Glycoprotein</keyword>
<dbReference type="Proteomes" id="UP001187343">
    <property type="component" value="Unassembled WGS sequence"/>
</dbReference>
<keyword evidence="32" id="KW-1185">Reference proteome</keyword>
<keyword evidence="14 26" id="KW-0472">Membrane</keyword>
<dbReference type="Pfam" id="PF00059">
    <property type="entry name" value="Lectin_C"/>
    <property type="match status" value="1"/>
</dbReference>
<keyword evidence="9" id="KW-0430">Lectin</keyword>
<sequence>MGNFNKSPQFLASLILISSVLNIWRSTEGWSYHYSTSTMNWESARDWCRQSFTDMVAIQNKEEIAHLNHILPKVNGYYWIGIRKIDGEWTWVGTNKKLTKEAENWADMEPNNGRNNEDCVEIYIKREKDEGKWNDESCLKLKTALCYTAACKVDSCVSGQGECVETINSHKCSCFKGFYGDQCEHAVKCKPEDVTPPDHASVQCSHPNGNFSYDSQCEYSCEEGFKLNGFSTTRCTSTTEWSSKPPTCELVQCPELSKPQEGRMQCQHPMGNFSYQSTCEFMCEEGYTLRDSSSSTLFCEATGRWNDSQPTCEIVKCKPKDVTPPDHARIQCSNPNGNFSYDSQCEYSCEEGYKLNGFSTTRCTSTTEWSSKPPTCELVQCPELSKPQEGRMQCQHPMGNFSYQSTCEFMCEEGYTLRDSSSSTLFCEATGRWNDSQPTCEIVKCKPKDVTPPDHARIQCSNPNGNFSYDSQCEYSCEEGYKLNGFSTTRCTSTTEWSSKPPTCELVQCPELSKPQEGRMQCQHPMGNFSYQSTCEFMCEGGYTLRDSSSSTLFCEATGRWNDSQPTCEIVKCQPEDVTPPDHASVQCSHPNGNFSYDSQCEYSCEEGYELKGSSKTRCTSTTKWSSKPPTCEFIHCPALDSPDNVVLSCTSSFNYGSKCSFSCVEGFHLQGASEISCTKTAKWSQEPPRCEAVVCPQLPELINGYMNCSSEEPTVDTFCIFSCHEGYQLEDHSDKIVMCNYNGSWSGEVAVCQAHPDTSASLLEATEVTVGVAGAISASSLGLVLYIVKRLRRKANNFDLNSTSDIEDPPQSYKNSVDSLI</sequence>
<dbReference type="Gene3D" id="2.10.70.10">
    <property type="entry name" value="Complement Module, domain 1"/>
    <property type="match status" value="9"/>
</dbReference>
<keyword evidence="4 23" id="KW-0245">EGF-like domain</keyword>
<dbReference type="PANTHER" id="PTHR19325:SF493">
    <property type="entry name" value="E-SELECTIN"/>
    <property type="match status" value="1"/>
</dbReference>
<keyword evidence="12" id="KW-0130">Cell adhesion</keyword>
<feature type="domain" description="Sushi" evidence="30">
    <location>
        <begin position="571"/>
        <end position="634"/>
    </location>
</feature>
<dbReference type="InterPro" id="IPR002396">
    <property type="entry name" value="Selectin_superfamily"/>
</dbReference>
<reference evidence="31" key="1">
    <citation type="submission" date="2023-08" db="EMBL/GenBank/DDBJ databases">
        <title>Chromosome-level Genome Assembly of mud carp (Cirrhinus molitorella).</title>
        <authorList>
            <person name="Liu H."/>
        </authorList>
    </citation>
    <scope>NUCLEOTIDE SEQUENCE</scope>
    <source>
        <strain evidence="31">Prfri</strain>
        <tissue evidence="31">Muscle</tissue>
    </source>
</reference>
<evidence type="ECO:0000256" key="2">
    <source>
        <dbReference type="ARBA" id="ARBA00007360"/>
    </source>
</evidence>
<evidence type="ECO:0000256" key="16">
    <source>
        <dbReference type="ARBA" id="ARBA00023180"/>
    </source>
</evidence>
<evidence type="ECO:0000256" key="26">
    <source>
        <dbReference type="SAM" id="Phobius"/>
    </source>
</evidence>
<feature type="domain" description="Sushi" evidence="30">
    <location>
        <begin position="315"/>
        <end position="378"/>
    </location>
</feature>
<feature type="disulfide bond" evidence="24">
    <location>
        <begin position="664"/>
        <end position="691"/>
    </location>
</feature>
<dbReference type="InterPro" id="IPR050350">
    <property type="entry name" value="Compl-Cell_Adhes-Reg"/>
</dbReference>
<dbReference type="SMART" id="SM00032">
    <property type="entry name" value="CCP"/>
    <property type="match status" value="9"/>
</dbReference>
<evidence type="ECO:0000256" key="12">
    <source>
        <dbReference type="ARBA" id="ARBA00022889"/>
    </source>
</evidence>
<evidence type="ECO:0000259" key="30">
    <source>
        <dbReference type="PROSITE" id="PS50923"/>
    </source>
</evidence>
<evidence type="ECO:0000259" key="28">
    <source>
        <dbReference type="PROSITE" id="PS50026"/>
    </source>
</evidence>
<accession>A0AA88PQN2</accession>
<evidence type="ECO:0000256" key="19">
    <source>
        <dbReference type="ARBA" id="ARBA00041401"/>
    </source>
</evidence>
<dbReference type="EMBL" id="JAUYZG010000017">
    <property type="protein sequence ID" value="KAK2884084.1"/>
    <property type="molecule type" value="Genomic_DNA"/>
</dbReference>
<feature type="domain" description="Sushi" evidence="30">
    <location>
        <begin position="635"/>
        <end position="693"/>
    </location>
</feature>
<comment type="subunit">
    <text evidence="17">Interacts with SELPLG/PSGL1 and PODXL2 through the sialyl Lewis X epitope. SELPLG sulfation appears not to be required for this interaction.</text>
</comment>
<dbReference type="InterPro" id="IPR033991">
    <property type="entry name" value="Selectin_CTLD"/>
</dbReference>
<evidence type="ECO:0000256" key="21">
    <source>
        <dbReference type="ARBA" id="ARBA00043124"/>
    </source>
</evidence>
<keyword evidence="10" id="KW-0677">Repeat</keyword>
<dbReference type="FunFam" id="2.10.70.10:FF:000001">
    <property type="entry name" value="Selectin P"/>
    <property type="match status" value="8"/>
</dbReference>
<comment type="subcellular location">
    <subcellularLocation>
        <location evidence="1">Cell membrane</location>
        <topology evidence="1">Single-pass type I membrane protein</topology>
    </subcellularLocation>
</comment>
<keyword evidence="13 26" id="KW-1133">Transmembrane helix</keyword>
<feature type="chain" id="PRO_5041721434" description="E-selectin" evidence="27">
    <location>
        <begin position="30"/>
        <end position="822"/>
    </location>
</feature>
<feature type="domain" description="Sushi" evidence="30">
    <location>
        <begin position="507"/>
        <end position="570"/>
    </location>
</feature>
<dbReference type="SMART" id="SM00034">
    <property type="entry name" value="CLECT"/>
    <property type="match status" value="1"/>
</dbReference>
<evidence type="ECO:0000256" key="10">
    <source>
        <dbReference type="ARBA" id="ARBA00022737"/>
    </source>
</evidence>
<feature type="domain" description="Sushi" evidence="30">
    <location>
        <begin position="187"/>
        <end position="250"/>
    </location>
</feature>
<dbReference type="PRINTS" id="PR00343">
    <property type="entry name" value="SELECTIN"/>
</dbReference>
<feature type="disulfide bond" evidence="24">
    <location>
        <begin position="349"/>
        <end position="376"/>
    </location>
</feature>
<keyword evidence="11" id="KW-0106">Calcium</keyword>
<evidence type="ECO:0000313" key="31">
    <source>
        <dbReference type="EMBL" id="KAK2884084.1"/>
    </source>
</evidence>
<dbReference type="InterPro" id="IPR016186">
    <property type="entry name" value="C-type_lectin-like/link_sf"/>
</dbReference>
<keyword evidence="6 26" id="KW-0812">Transmembrane</keyword>
<evidence type="ECO:0000256" key="27">
    <source>
        <dbReference type="SAM" id="SignalP"/>
    </source>
</evidence>
<dbReference type="InterPro" id="IPR016187">
    <property type="entry name" value="CTDL_fold"/>
</dbReference>
<evidence type="ECO:0000256" key="14">
    <source>
        <dbReference type="ARBA" id="ARBA00023136"/>
    </source>
</evidence>
<feature type="disulfide bond" evidence="24">
    <location>
        <begin position="477"/>
        <end position="504"/>
    </location>
</feature>
<evidence type="ECO:0000256" key="5">
    <source>
        <dbReference type="ARBA" id="ARBA00022659"/>
    </source>
</evidence>
<evidence type="ECO:0000313" key="32">
    <source>
        <dbReference type="Proteomes" id="UP001187343"/>
    </source>
</evidence>
<keyword evidence="5 24" id="KW-0768">Sushi</keyword>
<comment type="caution">
    <text evidence="31">The sequence shown here is derived from an EMBL/GenBank/DDBJ whole genome shotgun (WGS) entry which is preliminary data.</text>
</comment>
<keyword evidence="8 27" id="KW-0732">Signal</keyword>
<comment type="caution">
    <text evidence="23">Lacks conserved residue(s) required for the propagation of feature annotation.</text>
</comment>
<dbReference type="GO" id="GO:0046872">
    <property type="term" value="F:metal ion binding"/>
    <property type="evidence" value="ECO:0007669"/>
    <property type="project" value="UniProtKB-KW"/>
</dbReference>
<organism evidence="31 32">
    <name type="scientific">Cirrhinus molitorella</name>
    <name type="common">mud carp</name>
    <dbReference type="NCBI Taxonomy" id="172907"/>
    <lineage>
        <taxon>Eukaryota</taxon>
        <taxon>Metazoa</taxon>
        <taxon>Chordata</taxon>
        <taxon>Craniata</taxon>
        <taxon>Vertebrata</taxon>
        <taxon>Euteleostomi</taxon>
        <taxon>Actinopterygii</taxon>
        <taxon>Neopterygii</taxon>
        <taxon>Teleostei</taxon>
        <taxon>Ostariophysi</taxon>
        <taxon>Cypriniformes</taxon>
        <taxon>Cyprinidae</taxon>
        <taxon>Labeoninae</taxon>
        <taxon>Labeonini</taxon>
        <taxon>Cirrhinus</taxon>
    </lineage>
</organism>
<evidence type="ECO:0000256" key="24">
    <source>
        <dbReference type="PROSITE-ProRule" id="PRU00302"/>
    </source>
</evidence>
<dbReference type="CDD" id="cd03592">
    <property type="entry name" value="CLECT_selectins_like"/>
    <property type="match status" value="1"/>
</dbReference>
<dbReference type="InterPro" id="IPR018378">
    <property type="entry name" value="C-type_lectin_CS"/>
</dbReference>
<dbReference type="PROSITE" id="PS50026">
    <property type="entry name" value="EGF_3"/>
    <property type="match status" value="1"/>
</dbReference>
<feature type="disulfide bond" evidence="24">
    <location>
        <begin position="605"/>
        <end position="632"/>
    </location>
</feature>
<feature type="domain" description="Sushi" evidence="30">
    <location>
        <begin position="379"/>
        <end position="442"/>
    </location>
</feature>
<dbReference type="GO" id="GO:0030246">
    <property type="term" value="F:carbohydrate binding"/>
    <property type="evidence" value="ECO:0007669"/>
    <property type="project" value="UniProtKB-KW"/>
</dbReference>
<dbReference type="InterPro" id="IPR035976">
    <property type="entry name" value="Sushi/SCR/CCP_sf"/>
</dbReference>
<feature type="domain" description="Sushi" evidence="30">
    <location>
        <begin position="251"/>
        <end position="314"/>
    </location>
</feature>
<evidence type="ECO:0000256" key="13">
    <source>
        <dbReference type="ARBA" id="ARBA00022989"/>
    </source>
</evidence>
<evidence type="ECO:0000256" key="18">
    <source>
        <dbReference type="ARBA" id="ARBA00040812"/>
    </source>
</evidence>
<dbReference type="SUPFAM" id="SSF57535">
    <property type="entry name" value="Complement control module/SCR domain"/>
    <property type="match status" value="9"/>
</dbReference>